<dbReference type="Pfam" id="PF25989">
    <property type="entry name" value="YknX_C"/>
    <property type="match status" value="1"/>
</dbReference>
<evidence type="ECO:0000259" key="3">
    <source>
        <dbReference type="Pfam" id="PF25989"/>
    </source>
</evidence>
<dbReference type="PANTHER" id="PTHR32347">
    <property type="entry name" value="EFFLUX SYSTEM COMPONENT YKNX-RELATED"/>
    <property type="match status" value="1"/>
</dbReference>
<reference evidence="5" key="1">
    <citation type="submission" date="2020-03" db="EMBL/GenBank/DDBJ databases">
        <title>Complete genome sequence of sulfur-oxidizing bacterium skT11.</title>
        <authorList>
            <person name="Kanda M."/>
            <person name="Kojima H."/>
            <person name="Fukui M."/>
        </authorList>
    </citation>
    <scope>NUCLEOTIDE SEQUENCE [LARGE SCALE GENOMIC DNA]</scope>
    <source>
        <strain evidence="5">skT11</strain>
    </source>
</reference>
<keyword evidence="2" id="KW-0175">Coiled coil</keyword>
<comment type="subcellular location">
    <subcellularLocation>
        <location evidence="1">Cell envelope</location>
    </subcellularLocation>
</comment>
<dbReference type="RefSeq" id="WP_173066400.1">
    <property type="nucleotide sequence ID" value="NZ_AP022853.1"/>
</dbReference>
<dbReference type="Gene3D" id="1.10.287.470">
    <property type="entry name" value="Helix hairpin bin"/>
    <property type="match status" value="1"/>
</dbReference>
<protein>
    <submittedName>
        <fullName evidence="4">Membrane protein</fullName>
    </submittedName>
</protein>
<proteinExistence type="predicted"/>
<dbReference type="InterPro" id="IPR058637">
    <property type="entry name" value="YknX-like_C"/>
</dbReference>
<gene>
    <name evidence="4" type="ORF">SKTS_27990</name>
</gene>
<dbReference type="AlphaFoldDB" id="A0A6F8VDL4"/>
<evidence type="ECO:0000256" key="1">
    <source>
        <dbReference type="ARBA" id="ARBA00004196"/>
    </source>
</evidence>
<dbReference type="Proteomes" id="UP000502260">
    <property type="component" value="Chromosome"/>
</dbReference>
<evidence type="ECO:0000256" key="2">
    <source>
        <dbReference type="ARBA" id="ARBA00023054"/>
    </source>
</evidence>
<sequence>MKTSKRVLLILLGALLLGVLVWAFRPQPALVELAEVTQGRFEQTIEEDGKTRVRERYVVSAPLAGKMRRLTLKAGDTVKEGDTVAVIAPSAPGLLDARTERELGERVGSAEATQQRARAEVARARAALDKSAADLARARKLAQQKFVSASALEQAELAYRLGQRELEAAQYGEHAAQHEVAVARAALFMLRQEAGGRKPAGQRWEVRTPVAGKVLKVLQESESVVGVGTALLEIGQPSDLEVVVDVLSSDAVQIPPGAKVRFERWGRAEPLEGVVRRVEPAAFTKISALGVEEQRVNVIIDLASPPQRWQTLGDGYKVDARIVTASLDKAVKVPVSALFRAGDQWAVFVVSNGRAAKRIVTLSRRGATEAVVQEGLKVGEKVAVHPGDNVSDGKTVRERKNSNN</sequence>
<keyword evidence="5" id="KW-1185">Reference proteome</keyword>
<evidence type="ECO:0000313" key="5">
    <source>
        <dbReference type="Proteomes" id="UP000502260"/>
    </source>
</evidence>
<organism evidence="4 5">
    <name type="scientific">Sulfurimicrobium lacus</name>
    <dbReference type="NCBI Taxonomy" id="2715678"/>
    <lineage>
        <taxon>Bacteria</taxon>
        <taxon>Pseudomonadati</taxon>
        <taxon>Pseudomonadota</taxon>
        <taxon>Betaproteobacteria</taxon>
        <taxon>Nitrosomonadales</taxon>
        <taxon>Sulfuricellaceae</taxon>
        <taxon>Sulfurimicrobium</taxon>
    </lineage>
</organism>
<dbReference type="Gene3D" id="2.40.50.100">
    <property type="match status" value="1"/>
</dbReference>
<evidence type="ECO:0000313" key="4">
    <source>
        <dbReference type="EMBL" id="BCB27913.1"/>
    </source>
</evidence>
<dbReference type="InterPro" id="IPR050465">
    <property type="entry name" value="UPF0194_transport"/>
</dbReference>
<dbReference type="Gene3D" id="2.40.420.20">
    <property type="match status" value="1"/>
</dbReference>
<name>A0A6F8VDL4_9PROT</name>
<dbReference type="PANTHER" id="PTHR32347:SF29">
    <property type="entry name" value="UPF0194 MEMBRANE PROTEIN YBHG"/>
    <property type="match status" value="1"/>
</dbReference>
<dbReference type="Gene3D" id="2.40.30.170">
    <property type="match status" value="1"/>
</dbReference>
<feature type="domain" description="YknX-like C-terminal permuted SH3-like" evidence="3">
    <location>
        <begin position="330"/>
        <end position="397"/>
    </location>
</feature>
<accession>A0A6F8VDL4</accession>
<dbReference type="KEGG" id="slac:SKTS_27990"/>
<dbReference type="GO" id="GO:0030313">
    <property type="term" value="C:cell envelope"/>
    <property type="evidence" value="ECO:0007669"/>
    <property type="project" value="UniProtKB-SubCell"/>
</dbReference>
<dbReference type="EMBL" id="AP022853">
    <property type="protein sequence ID" value="BCB27913.1"/>
    <property type="molecule type" value="Genomic_DNA"/>
</dbReference>